<dbReference type="AlphaFoldDB" id="A0ABD3QRT9"/>
<feature type="compositionally biased region" description="Basic and acidic residues" evidence="1">
    <location>
        <begin position="65"/>
        <end position="77"/>
    </location>
</feature>
<dbReference type="EMBL" id="JABMIG020000015">
    <property type="protein sequence ID" value="KAL3803172.1"/>
    <property type="molecule type" value="Genomic_DNA"/>
</dbReference>
<keyword evidence="5" id="KW-1185">Reference proteome</keyword>
<dbReference type="InterPro" id="IPR041667">
    <property type="entry name" value="Cupin_8"/>
</dbReference>
<evidence type="ECO:0000256" key="1">
    <source>
        <dbReference type="SAM" id="MobiDB-lite"/>
    </source>
</evidence>
<protein>
    <recommendedName>
        <fullName evidence="3">Cupin-like domain-containing protein</fullName>
    </recommendedName>
</protein>
<feature type="compositionally biased region" description="Basic and acidic residues" evidence="1">
    <location>
        <begin position="7"/>
        <end position="21"/>
    </location>
</feature>
<dbReference type="SUPFAM" id="SSF51197">
    <property type="entry name" value="Clavaminate synthase-like"/>
    <property type="match status" value="1"/>
</dbReference>
<dbReference type="Pfam" id="PF13621">
    <property type="entry name" value="Cupin_8"/>
    <property type="match status" value="1"/>
</dbReference>
<comment type="caution">
    <text evidence="4">The sequence shown here is derived from an EMBL/GenBank/DDBJ whole genome shotgun (WGS) entry which is preliminary data.</text>
</comment>
<feature type="compositionally biased region" description="Acidic residues" evidence="1">
    <location>
        <begin position="301"/>
        <end position="314"/>
    </location>
</feature>
<feature type="region of interest" description="Disordered" evidence="1">
    <location>
        <begin position="65"/>
        <end position="100"/>
    </location>
</feature>
<dbReference type="Gene3D" id="2.60.120.10">
    <property type="entry name" value="Jelly Rolls"/>
    <property type="match status" value="1"/>
</dbReference>
<feature type="region of interest" description="Disordered" evidence="1">
    <location>
        <begin position="1"/>
        <end position="35"/>
    </location>
</feature>
<feature type="transmembrane region" description="Helical" evidence="2">
    <location>
        <begin position="39"/>
        <end position="58"/>
    </location>
</feature>
<evidence type="ECO:0000256" key="2">
    <source>
        <dbReference type="SAM" id="Phobius"/>
    </source>
</evidence>
<dbReference type="PANTHER" id="PTHR12461:SF98">
    <property type="entry name" value="CUPIN-LIKE DOMAIN-CONTAINING PROTEIN"/>
    <property type="match status" value="1"/>
</dbReference>
<keyword evidence="2" id="KW-1133">Transmembrane helix</keyword>
<dbReference type="InterPro" id="IPR014710">
    <property type="entry name" value="RmlC-like_jellyroll"/>
</dbReference>
<sequence>MVLESSDLQRRRTTSSREKSSRGNTVIRRRKRKPDPNRTACLATVAFVGFFVPLAFVANRLLGRSDDVNPDAGHENRLLQGWKPKSKVSNSEKGTAADSRYAERERRYKSLYRRKFDSSELGYDVYNCPTTPPRDYPKAWSVPLLLTNWNPNDVTTLPPDHREVFHSLCIFDYQTQYDVALTYRNAEKPFVIRNDPKVMSVVQKWDDESGDYLHQILGDVEQFRTERSPVNSFMWYRLRGKKAEKTGYTKPLNDETSMTYGEWLEHALEKDGIVLGNDELIAKARTLKDRRLSLSTKSAPEEDDHSIENGGEESEEEKEKKWYYFRLNASLKGAKKGSPESFIYDELTFFDPRKRRDSEFYIVDPNEERGINCRFGMRGVIAANHFDMSRNMIAILGGERRYILAHPSQCKNMALYPRGHPSLRHSSIDWTNPAEWDNDPNFRQAQVNEVIMHAGDVL</sequence>
<dbReference type="Proteomes" id="UP001516023">
    <property type="component" value="Unassembled WGS sequence"/>
</dbReference>
<gene>
    <name evidence="4" type="ORF">HJC23_003447</name>
</gene>
<dbReference type="PANTHER" id="PTHR12461">
    <property type="entry name" value="HYPOXIA-INDUCIBLE FACTOR 1 ALPHA INHIBITOR-RELATED"/>
    <property type="match status" value="1"/>
</dbReference>
<reference evidence="4 5" key="1">
    <citation type="journal article" date="2020" name="G3 (Bethesda)">
        <title>Improved Reference Genome for Cyclotella cryptica CCMP332, a Model for Cell Wall Morphogenesis, Salinity Adaptation, and Lipid Production in Diatoms (Bacillariophyta).</title>
        <authorList>
            <person name="Roberts W.R."/>
            <person name="Downey K.M."/>
            <person name="Ruck E.C."/>
            <person name="Traller J.C."/>
            <person name="Alverson A.J."/>
        </authorList>
    </citation>
    <scope>NUCLEOTIDE SEQUENCE [LARGE SCALE GENOMIC DNA]</scope>
    <source>
        <strain evidence="4 5">CCMP332</strain>
    </source>
</reference>
<accession>A0ABD3QRT9</accession>
<proteinExistence type="predicted"/>
<evidence type="ECO:0000313" key="4">
    <source>
        <dbReference type="EMBL" id="KAL3803172.1"/>
    </source>
</evidence>
<name>A0ABD3QRT9_9STRA</name>
<evidence type="ECO:0000259" key="3">
    <source>
        <dbReference type="Pfam" id="PF13621"/>
    </source>
</evidence>
<feature type="domain" description="Cupin-like" evidence="3">
    <location>
        <begin position="183"/>
        <end position="458"/>
    </location>
</feature>
<keyword evidence="2" id="KW-0472">Membrane</keyword>
<keyword evidence="2" id="KW-0812">Transmembrane</keyword>
<evidence type="ECO:0000313" key="5">
    <source>
        <dbReference type="Proteomes" id="UP001516023"/>
    </source>
</evidence>
<feature type="region of interest" description="Disordered" evidence="1">
    <location>
        <begin position="293"/>
        <end position="314"/>
    </location>
</feature>
<organism evidence="4 5">
    <name type="scientific">Cyclotella cryptica</name>
    <dbReference type="NCBI Taxonomy" id="29204"/>
    <lineage>
        <taxon>Eukaryota</taxon>
        <taxon>Sar</taxon>
        <taxon>Stramenopiles</taxon>
        <taxon>Ochrophyta</taxon>
        <taxon>Bacillariophyta</taxon>
        <taxon>Coscinodiscophyceae</taxon>
        <taxon>Thalassiosirophycidae</taxon>
        <taxon>Stephanodiscales</taxon>
        <taxon>Stephanodiscaceae</taxon>
        <taxon>Cyclotella</taxon>
    </lineage>
</organism>